<dbReference type="RefSeq" id="WP_061943053.1">
    <property type="nucleotide sequence ID" value="NZ_CP013234.1"/>
</dbReference>
<dbReference type="PANTHER" id="PTHR35862:SF1">
    <property type="entry name" value="FELS-2 PROPHAGE PROTEIN"/>
    <property type="match status" value="1"/>
</dbReference>
<dbReference type="InterPro" id="IPR058531">
    <property type="entry name" value="Baseplate_J_M"/>
</dbReference>
<dbReference type="Proteomes" id="UP000074561">
    <property type="component" value="Chromosome"/>
</dbReference>
<dbReference type="OrthoDB" id="9793802at2"/>
<dbReference type="InterPro" id="IPR014507">
    <property type="entry name" value="Baseplate_assembly_J_pred"/>
</dbReference>
<sequence>MSAAIDLSQLPAPNVIEPLDFETILTQNLADLEAQGVNLDELTESDPAIKVIQLNAYRELKLRQRINEAARALMLAYAMKSDLDQIGANMDVPRLQIWPADPDKGTAAVMEADDDYRRRIQLAPQGMSVAGPEGAYVFHALSADGRVRNATATSPSPGHVVVAILSHEGDGTPSQELLDIVATRMLDDGVRPLTDYVTVVAAQIVRYQVHAKLYSFSGPDPTVVLIEANKRMQKYAKEAHQLGRVPTHSGIDAAVHVAGVERVILVSPTADPEISKLVAYYCEDIQIEYGGIWGKV</sequence>
<name>A0A127Q936_9BURK</name>
<proteinExistence type="predicted"/>
<evidence type="ECO:0000313" key="2">
    <source>
        <dbReference type="EMBL" id="AMP06534.1"/>
    </source>
</evidence>
<dbReference type="KEGG" id="cpra:CPter91_4219"/>
<protein>
    <submittedName>
        <fullName evidence="2">Baseplate J-like family protein</fullName>
    </submittedName>
</protein>
<organism evidence="2 3">
    <name type="scientific">Collimonas pratensis</name>
    <dbReference type="NCBI Taxonomy" id="279113"/>
    <lineage>
        <taxon>Bacteria</taxon>
        <taxon>Pseudomonadati</taxon>
        <taxon>Pseudomonadota</taxon>
        <taxon>Betaproteobacteria</taxon>
        <taxon>Burkholderiales</taxon>
        <taxon>Oxalobacteraceae</taxon>
        <taxon>Collimonas</taxon>
    </lineage>
</organism>
<dbReference type="PATRIC" id="fig|279113.9.peg.4185"/>
<evidence type="ECO:0000259" key="1">
    <source>
        <dbReference type="Pfam" id="PF26078"/>
    </source>
</evidence>
<dbReference type="PANTHER" id="PTHR35862">
    <property type="entry name" value="FELS-2 PROPHAGE PROTEIN"/>
    <property type="match status" value="1"/>
</dbReference>
<evidence type="ECO:0000313" key="3">
    <source>
        <dbReference type="Proteomes" id="UP000074561"/>
    </source>
</evidence>
<dbReference type="STRING" id="279113.CPter91_4219"/>
<dbReference type="InterPro" id="IPR052726">
    <property type="entry name" value="Phage_Baseplate_Hub"/>
</dbReference>
<dbReference type="PIRSF" id="PIRSF020481">
    <property type="entry name" value="BAP"/>
    <property type="match status" value="1"/>
</dbReference>
<gene>
    <name evidence="2" type="ORF">CPter91_4219</name>
</gene>
<feature type="domain" description="Baseplate J-like central" evidence="1">
    <location>
        <begin position="129"/>
        <end position="201"/>
    </location>
</feature>
<reference evidence="2 3" key="1">
    <citation type="submission" date="2015-11" db="EMBL/GenBank/DDBJ databases">
        <title>Exploring the genomic traits of fungus-feeding bacterial genus Collimonas.</title>
        <authorList>
            <person name="Song C."/>
            <person name="Schmidt R."/>
            <person name="de Jager V."/>
            <person name="Krzyzanowska D."/>
            <person name="Jongedijk E."/>
            <person name="Cankar K."/>
            <person name="Beekwilder J."/>
            <person name="van Veen A."/>
            <person name="de Boer W."/>
            <person name="van Veen J.A."/>
            <person name="Garbeva P."/>
        </authorList>
    </citation>
    <scope>NUCLEOTIDE SEQUENCE [LARGE SCALE GENOMIC DNA]</scope>
    <source>
        <strain evidence="2 3">Ter91</strain>
    </source>
</reference>
<dbReference type="EMBL" id="CP013234">
    <property type="protein sequence ID" value="AMP06534.1"/>
    <property type="molecule type" value="Genomic_DNA"/>
</dbReference>
<accession>A0A127Q936</accession>
<dbReference type="Pfam" id="PF26078">
    <property type="entry name" value="Baseplate_J_M"/>
    <property type="match status" value="1"/>
</dbReference>
<dbReference type="AlphaFoldDB" id="A0A127Q936"/>